<dbReference type="Gene3D" id="3.40.50.1820">
    <property type="entry name" value="alpha/beta hydrolase"/>
    <property type="match status" value="1"/>
</dbReference>
<feature type="domain" description="Alpha/beta hydrolase fold-3" evidence="1">
    <location>
        <begin position="55"/>
        <end position="312"/>
    </location>
</feature>
<dbReference type="InterPro" id="IPR050466">
    <property type="entry name" value="Carboxylest/Gibb_receptor"/>
</dbReference>
<name>A0AAN7D0F2_9PEZI</name>
<accession>A0AAN7D0F2</accession>
<sequence length="336" mass="36734">MENPERGRIVTADLEAKFDRRDVAYKTVDNTPIEAAIFIPKTLISSSEAVTAPVLVHFHGGGLITGAVPEPFFLVDWVRELAHSTSAIFVSAGYRLAPETPAVSILDDVADFWAWLHADFAVAIRAHFPGAANLTPDLSRLAATGESAGGYLALQSALYLSRQKTPKNGGNSNRLRAVVAQYPAMFTDLAAFNTRPEQPDPAMDALVDDFAGRQPGSVRVSAPWPGDASVTVAALSNGRLRDLYGADPEGRLTLGYALERAEEVPPALWVVQGGDDTWVATAGADEMVERLRRERPKVNLKYTVVPGGWHGFDQMNKLEDEWVKEGVEFFNRFWLE</sequence>
<keyword evidence="2" id="KW-0378">Hydrolase</keyword>
<protein>
    <submittedName>
        <fullName evidence="2">Alpha/Beta hydrolase protein</fullName>
    </submittedName>
</protein>
<evidence type="ECO:0000259" key="1">
    <source>
        <dbReference type="Pfam" id="PF07859"/>
    </source>
</evidence>
<proteinExistence type="predicted"/>
<organism evidence="2 3">
    <name type="scientific">Corynascus novoguineensis</name>
    <dbReference type="NCBI Taxonomy" id="1126955"/>
    <lineage>
        <taxon>Eukaryota</taxon>
        <taxon>Fungi</taxon>
        <taxon>Dikarya</taxon>
        <taxon>Ascomycota</taxon>
        <taxon>Pezizomycotina</taxon>
        <taxon>Sordariomycetes</taxon>
        <taxon>Sordariomycetidae</taxon>
        <taxon>Sordariales</taxon>
        <taxon>Chaetomiaceae</taxon>
        <taxon>Corynascus</taxon>
    </lineage>
</organism>
<reference evidence="2" key="1">
    <citation type="journal article" date="2023" name="Mol. Phylogenet. Evol.">
        <title>Genome-scale phylogeny and comparative genomics of the fungal order Sordariales.</title>
        <authorList>
            <person name="Hensen N."/>
            <person name="Bonometti L."/>
            <person name="Westerberg I."/>
            <person name="Brannstrom I.O."/>
            <person name="Guillou S."/>
            <person name="Cros-Aarteil S."/>
            <person name="Calhoun S."/>
            <person name="Haridas S."/>
            <person name="Kuo A."/>
            <person name="Mondo S."/>
            <person name="Pangilinan J."/>
            <person name="Riley R."/>
            <person name="LaButti K."/>
            <person name="Andreopoulos B."/>
            <person name="Lipzen A."/>
            <person name="Chen C."/>
            <person name="Yan M."/>
            <person name="Daum C."/>
            <person name="Ng V."/>
            <person name="Clum A."/>
            <person name="Steindorff A."/>
            <person name="Ohm R.A."/>
            <person name="Martin F."/>
            <person name="Silar P."/>
            <person name="Natvig D.O."/>
            <person name="Lalanne C."/>
            <person name="Gautier V."/>
            <person name="Ament-Velasquez S.L."/>
            <person name="Kruys A."/>
            <person name="Hutchinson M.I."/>
            <person name="Powell A.J."/>
            <person name="Barry K."/>
            <person name="Miller A.N."/>
            <person name="Grigoriev I.V."/>
            <person name="Debuchy R."/>
            <person name="Gladieux P."/>
            <person name="Hiltunen Thoren M."/>
            <person name="Johannesson H."/>
        </authorList>
    </citation>
    <scope>NUCLEOTIDE SEQUENCE</scope>
    <source>
        <strain evidence="2">CBS 359.72</strain>
    </source>
</reference>
<dbReference type="PANTHER" id="PTHR23024:SF339">
    <property type="entry name" value="ALPHA_BETA HYDROLASE FOLD-3 DOMAIN-CONTAINING PROTEIN"/>
    <property type="match status" value="1"/>
</dbReference>
<dbReference type="Proteomes" id="UP001303647">
    <property type="component" value="Unassembled WGS sequence"/>
</dbReference>
<dbReference type="Pfam" id="PF07859">
    <property type="entry name" value="Abhydrolase_3"/>
    <property type="match status" value="1"/>
</dbReference>
<dbReference type="EMBL" id="MU857606">
    <property type="protein sequence ID" value="KAK4251365.1"/>
    <property type="molecule type" value="Genomic_DNA"/>
</dbReference>
<evidence type="ECO:0000313" key="3">
    <source>
        <dbReference type="Proteomes" id="UP001303647"/>
    </source>
</evidence>
<dbReference type="SUPFAM" id="SSF53474">
    <property type="entry name" value="alpha/beta-Hydrolases"/>
    <property type="match status" value="1"/>
</dbReference>
<reference evidence="2" key="2">
    <citation type="submission" date="2023-05" db="EMBL/GenBank/DDBJ databases">
        <authorList>
            <consortium name="Lawrence Berkeley National Laboratory"/>
            <person name="Steindorff A."/>
            <person name="Hensen N."/>
            <person name="Bonometti L."/>
            <person name="Westerberg I."/>
            <person name="Brannstrom I.O."/>
            <person name="Guillou S."/>
            <person name="Cros-Aarteil S."/>
            <person name="Calhoun S."/>
            <person name="Haridas S."/>
            <person name="Kuo A."/>
            <person name="Mondo S."/>
            <person name="Pangilinan J."/>
            <person name="Riley R."/>
            <person name="Labutti K."/>
            <person name="Andreopoulos B."/>
            <person name="Lipzen A."/>
            <person name="Chen C."/>
            <person name="Yanf M."/>
            <person name="Daum C."/>
            <person name="Ng V."/>
            <person name="Clum A."/>
            <person name="Ohm R."/>
            <person name="Martin F."/>
            <person name="Silar P."/>
            <person name="Natvig D."/>
            <person name="Lalanne C."/>
            <person name="Gautier V."/>
            <person name="Ament-Velasquez S.L."/>
            <person name="Kruys A."/>
            <person name="Hutchinson M.I."/>
            <person name="Powell A.J."/>
            <person name="Barry K."/>
            <person name="Miller A.N."/>
            <person name="Grigoriev I.V."/>
            <person name="Debuchy R."/>
            <person name="Gladieux P."/>
            <person name="Thoren M.H."/>
            <person name="Johannesson H."/>
        </authorList>
    </citation>
    <scope>NUCLEOTIDE SEQUENCE</scope>
    <source>
        <strain evidence="2">CBS 359.72</strain>
    </source>
</reference>
<comment type="caution">
    <text evidence="2">The sequence shown here is derived from an EMBL/GenBank/DDBJ whole genome shotgun (WGS) entry which is preliminary data.</text>
</comment>
<gene>
    <name evidence="2" type="ORF">C7999DRAFT_37693</name>
</gene>
<dbReference type="AlphaFoldDB" id="A0AAN7D0F2"/>
<keyword evidence="3" id="KW-1185">Reference proteome</keyword>
<evidence type="ECO:0000313" key="2">
    <source>
        <dbReference type="EMBL" id="KAK4251365.1"/>
    </source>
</evidence>
<dbReference type="InterPro" id="IPR013094">
    <property type="entry name" value="AB_hydrolase_3"/>
</dbReference>
<dbReference type="InterPro" id="IPR029058">
    <property type="entry name" value="AB_hydrolase_fold"/>
</dbReference>
<dbReference type="PANTHER" id="PTHR23024">
    <property type="entry name" value="ARYLACETAMIDE DEACETYLASE"/>
    <property type="match status" value="1"/>
</dbReference>
<dbReference type="GO" id="GO:0016787">
    <property type="term" value="F:hydrolase activity"/>
    <property type="evidence" value="ECO:0007669"/>
    <property type="project" value="UniProtKB-KW"/>
</dbReference>